<reference evidence="2 3" key="1">
    <citation type="submission" date="2020-01" db="EMBL/GenBank/DDBJ databases">
        <title>Leptobacterium flavescens.</title>
        <authorList>
            <person name="Wang G."/>
        </authorList>
    </citation>
    <scope>NUCLEOTIDE SEQUENCE [LARGE SCALE GENOMIC DNA]</scope>
    <source>
        <strain evidence="2 3">KCTC 22160</strain>
    </source>
</reference>
<feature type="region of interest" description="Disordered" evidence="1">
    <location>
        <begin position="36"/>
        <end position="58"/>
    </location>
</feature>
<dbReference type="EMBL" id="JAABOO010000004">
    <property type="protein sequence ID" value="NER15254.1"/>
    <property type="molecule type" value="Genomic_DNA"/>
</dbReference>
<evidence type="ECO:0008006" key="4">
    <source>
        <dbReference type="Google" id="ProtNLM"/>
    </source>
</evidence>
<comment type="caution">
    <text evidence="2">The sequence shown here is derived from an EMBL/GenBank/DDBJ whole genome shotgun (WGS) entry which is preliminary data.</text>
</comment>
<feature type="compositionally biased region" description="Acidic residues" evidence="1">
    <location>
        <begin position="36"/>
        <end position="47"/>
    </location>
</feature>
<dbReference type="Proteomes" id="UP000468581">
    <property type="component" value="Unassembled WGS sequence"/>
</dbReference>
<evidence type="ECO:0000313" key="2">
    <source>
        <dbReference type="EMBL" id="NER15254.1"/>
    </source>
</evidence>
<accession>A0A6P0UPJ2</accession>
<gene>
    <name evidence="2" type="ORF">GWK08_17490</name>
</gene>
<dbReference type="PROSITE" id="PS51257">
    <property type="entry name" value="PROKAR_LIPOPROTEIN"/>
    <property type="match status" value="1"/>
</dbReference>
<evidence type="ECO:0000313" key="3">
    <source>
        <dbReference type="Proteomes" id="UP000468581"/>
    </source>
</evidence>
<protein>
    <recommendedName>
        <fullName evidence="4">Membrane metalloprotease</fullName>
    </recommendedName>
</protein>
<evidence type="ECO:0000256" key="1">
    <source>
        <dbReference type="SAM" id="MobiDB-lite"/>
    </source>
</evidence>
<keyword evidence="3" id="KW-1185">Reference proteome</keyword>
<name>A0A6P0UPJ2_9FLAO</name>
<dbReference type="AlphaFoldDB" id="A0A6P0UPJ2"/>
<organism evidence="2 3">
    <name type="scientific">Leptobacterium flavescens</name>
    <dbReference type="NCBI Taxonomy" id="472055"/>
    <lineage>
        <taxon>Bacteria</taxon>
        <taxon>Pseudomonadati</taxon>
        <taxon>Bacteroidota</taxon>
        <taxon>Flavobacteriia</taxon>
        <taxon>Flavobacteriales</taxon>
        <taxon>Flavobacteriaceae</taxon>
        <taxon>Leptobacterium</taxon>
    </lineage>
</organism>
<proteinExistence type="predicted"/>
<sequence length="283" mass="31196">MEMKKYVSALLWGLFLVILITACSNDDDSVSIEETPLSEEVADEDAGNNERVDRTPNLQGLGESARDLLSDENFTRVVVEIVSVRGFAPSAQSVENLVDFIEERTFKPDGVRVVMREIAPPDNEDDEYSVREIAEIEGQVRTQFNNGNEIAVFMFFADAPSVNDSDTSVTLGTAYRNTSLVFYERTIRRLGTNNNLGISLTTVETAVMHHEYAHIMGLVDVGTPLLSDHLDEENGGHCNVPGCLMRASLEFGTADQMMEMMAGNRVPLLDPLCIADLRGNGGR</sequence>
<dbReference type="RefSeq" id="WP_163608543.1">
    <property type="nucleotide sequence ID" value="NZ_JAABOO010000004.1"/>
</dbReference>